<feature type="compositionally biased region" description="Pro residues" evidence="1">
    <location>
        <begin position="25"/>
        <end position="42"/>
    </location>
</feature>
<evidence type="ECO:0000313" key="2">
    <source>
        <dbReference type="EMBL" id="QXN93570.1"/>
    </source>
</evidence>
<proteinExistence type="predicted"/>
<dbReference type="RefSeq" id="WP_218475666.1">
    <property type="nucleotide sequence ID" value="NZ_BAABJN010000001.1"/>
</dbReference>
<reference evidence="2 3" key="1">
    <citation type="submission" date="2021-07" db="EMBL/GenBank/DDBJ databases">
        <title>Whole Genome Sequence of Nocardia Iowensis.</title>
        <authorList>
            <person name="Lamm A."/>
            <person name="Collins-Fairclough A.M."/>
            <person name="Bunk B."/>
            <person name="Sproer C."/>
        </authorList>
    </citation>
    <scope>NUCLEOTIDE SEQUENCE [LARGE SCALE GENOMIC DNA]</scope>
    <source>
        <strain evidence="2 3">NRRL 5646</strain>
    </source>
</reference>
<keyword evidence="3" id="KW-1185">Reference proteome</keyword>
<feature type="compositionally biased region" description="Low complexity" evidence="1">
    <location>
        <begin position="10"/>
        <end position="24"/>
    </location>
</feature>
<dbReference type="Proteomes" id="UP000694257">
    <property type="component" value="Chromosome"/>
</dbReference>
<gene>
    <name evidence="2" type="ORF">KV110_11105</name>
</gene>
<feature type="region of interest" description="Disordered" evidence="1">
    <location>
        <begin position="1"/>
        <end position="42"/>
    </location>
</feature>
<organism evidence="2 3">
    <name type="scientific">Nocardia iowensis</name>
    <dbReference type="NCBI Taxonomy" id="204891"/>
    <lineage>
        <taxon>Bacteria</taxon>
        <taxon>Bacillati</taxon>
        <taxon>Actinomycetota</taxon>
        <taxon>Actinomycetes</taxon>
        <taxon>Mycobacteriales</taxon>
        <taxon>Nocardiaceae</taxon>
        <taxon>Nocardia</taxon>
    </lineage>
</organism>
<evidence type="ECO:0000313" key="3">
    <source>
        <dbReference type="Proteomes" id="UP000694257"/>
    </source>
</evidence>
<accession>A0ABX8RYY7</accession>
<protein>
    <submittedName>
        <fullName evidence="2">Uncharacterized protein</fullName>
    </submittedName>
</protein>
<sequence length="178" mass="18777">MDQPESNAQSSGVPAAPAPRAASAPPGPVPPRPSAGPTPTGIPAPGGIPDYILNWSAFTALAPLAAVYGKAFLERLAERTADGVMDAPGKLRRRWLQRRRPGSRTPDIAAVLETEDGRGAAILVTADLPDEARLALLDLDPADPALQGRILGWDNSLRQWVPIDPDGDPITPPEHLQD</sequence>
<name>A0ABX8RYY7_NOCIO</name>
<evidence type="ECO:0000256" key="1">
    <source>
        <dbReference type="SAM" id="MobiDB-lite"/>
    </source>
</evidence>
<dbReference type="EMBL" id="CP078145">
    <property type="protein sequence ID" value="QXN93570.1"/>
    <property type="molecule type" value="Genomic_DNA"/>
</dbReference>